<name>A0A0F9I3S7_9ZZZZ</name>
<protein>
    <submittedName>
        <fullName evidence="1">Uncharacterized protein</fullName>
    </submittedName>
</protein>
<dbReference type="AlphaFoldDB" id="A0A0F9I3S7"/>
<evidence type="ECO:0000313" key="1">
    <source>
        <dbReference type="EMBL" id="KKL88490.1"/>
    </source>
</evidence>
<sequence length="100" mass="11099">MMARKFCLNNYFFGPLVHDVAARDAGDDVDTDNDGQTIFASTVTIFGKITKSLINDFTPEGHERQRTRSMLLTNALVRIGDKVGGFRINQELDNGEYGLG</sequence>
<reference evidence="1" key="1">
    <citation type="journal article" date="2015" name="Nature">
        <title>Complex archaea that bridge the gap between prokaryotes and eukaryotes.</title>
        <authorList>
            <person name="Spang A."/>
            <person name="Saw J.H."/>
            <person name="Jorgensen S.L."/>
            <person name="Zaremba-Niedzwiedzka K."/>
            <person name="Martijn J."/>
            <person name="Lind A.E."/>
            <person name="van Eijk R."/>
            <person name="Schleper C."/>
            <person name="Guy L."/>
            <person name="Ettema T.J."/>
        </authorList>
    </citation>
    <scope>NUCLEOTIDE SEQUENCE</scope>
</reference>
<gene>
    <name evidence="1" type="ORF">LCGC14_1924150</name>
</gene>
<proteinExistence type="predicted"/>
<comment type="caution">
    <text evidence="1">The sequence shown here is derived from an EMBL/GenBank/DDBJ whole genome shotgun (WGS) entry which is preliminary data.</text>
</comment>
<dbReference type="EMBL" id="LAZR01020550">
    <property type="protein sequence ID" value="KKL88490.1"/>
    <property type="molecule type" value="Genomic_DNA"/>
</dbReference>
<accession>A0A0F9I3S7</accession>
<organism evidence="1">
    <name type="scientific">marine sediment metagenome</name>
    <dbReference type="NCBI Taxonomy" id="412755"/>
    <lineage>
        <taxon>unclassified sequences</taxon>
        <taxon>metagenomes</taxon>
        <taxon>ecological metagenomes</taxon>
    </lineage>
</organism>